<proteinExistence type="predicted"/>
<evidence type="ECO:0000313" key="3">
    <source>
        <dbReference type="Proteomes" id="UP001500839"/>
    </source>
</evidence>
<name>A0ABP9C4F3_9ACTN</name>
<dbReference type="EMBL" id="BAABKQ010000001">
    <property type="protein sequence ID" value="GAA4804879.1"/>
    <property type="molecule type" value="Genomic_DNA"/>
</dbReference>
<dbReference type="InterPro" id="IPR001763">
    <property type="entry name" value="Rhodanese-like_dom"/>
</dbReference>
<sequence length="113" mass="12557">MTDPFETVVAAELPDRFDDATVLLDVREQDEWDQGHAKGAVHMPLGEVSERLDEVDPDAEVYVVCRQGGRAVRVCQFLNQYGRDVIFVRDGMVGWQQSGRPTVAADGDEGSVY</sequence>
<dbReference type="SMART" id="SM00450">
    <property type="entry name" value="RHOD"/>
    <property type="match status" value="1"/>
</dbReference>
<evidence type="ECO:0000259" key="1">
    <source>
        <dbReference type="PROSITE" id="PS50206"/>
    </source>
</evidence>
<reference evidence="3" key="1">
    <citation type="journal article" date="2019" name="Int. J. Syst. Evol. Microbiol.">
        <title>The Global Catalogue of Microorganisms (GCM) 10K type strain sequencing project: providing services to taxonomists for standard genome sequencing and annotation.</title>
        <authorList>
            <consortium name="The Broad Institute Genomics Platform"/>
            <consortium name="The Broad Institute Genome Sequencing Center for Infectious Disease"/>
            <person name="Wu L."/>
            <person name="Ma J."/>
        </authorList>
    </citation>
    <scope>NUCLEOTIDE SEQUENCE [LARGE SCALE GENOMIC DNA]</scope>
    <source>
        <strain evidence="3">JCM 18542</strain>
    </source>
</reference>
<evidence type="ECO:0000313" key="2">
    <source>
        <dbReference type="EMBL" id="GAA4804879.1"/>
    </source>
</evidence>
<dbReference type="Gene3D" id="3.40.250.10">
    <property type="entry name" value="Rhodanese-like domain"/>
    <property type="match status" value="1"/>
</dbReference>
<comment type="caution">
    <text evidence="2">The sequence shown here is derived from an EMBL/GenBank/DDBJ whole genome shotgun (WGS) entry which is preliminary data.</text>
</comment>
<dbReference type="PANTHER" id="PTHR43031:SF1">
    <property type="entry name" value="PYRIDINE NUCLEOTIDE-DISULPHIDE OXIDOREDUCTASE"/>
    <property type="match status" value="1"/>
</dbReference>
<dbReference type="Proteomes" id="UP001500839">
    <property type="component" value="Unassembled WGS sequence"/>
</dbReference>
<dbReference type="InterPro" id="IPR036873">
    <property type="entry name" value="Rhodanese-like_dom_sf"/>
</dbReference>
<dbReference type="SUPFAM" id="SSF52821">
    <property type="entry name" value="Rhodanese/Cell cycle control phosphatase"/>
    <property type="match status" value="1"/>
</dbReference>
<organism evidence="2 3">
    <name type="scientific">Tomitella cavernea</name>
    <dbReference type="NCBI Taxonomy" id="1387982"/>
    <lineage>
        <taxon>Bacteria</taxon>
        <taxon>Bacillati</taxon>
        <taxon>Actinomycetota</taxon>
        <taxon>Actinomycetes</taxon>
        <taxon>Mycobacteriales</taxon>
        <taxon>Tomitella</taxon>
    </lineage>
</organism>
<dbReference type="PANTHER" id="PTHR43031">
    <property type="entry name" value="FAD-DEPENDENT OXIDOREDUCTASE"/>
    <property type="match status" value="1"/>
</dbReference>
<accession>A0ABP9C4F3</accession>
<dbReference type="PROSITE" id="PS50206">
    <property type="entry name" value="RHODANESE_3"/>
    <property type="match status" value="1"/>
</dbReference>
<keyword evidence="3" id="KW-1185">Reference proteome</keyword>
<gene>
    <name evidence="2" type="ORF">GCM10023353_04430</name>
</gene>
<feature type="domain" description="Rhodanese" evidence="1">
    <location>
        <begin position="17"/>
        <end position="104"/>
    </location>
</feature>
<dbReference type="Pfam" id="PF00581">
    <property type="entry name" value="Rhodanese"/>
    <property type="match status" value="1"/>
</dbReference>
<dbReference type="InterPro" id="IPR050229">
    <property type="entry name" value="GlpE_sulfurtransferase"/>
</dbReference>
<dbReference type="CDD" id="cd00158">
    <property type="entry name" value="RHOD"/>
    <property type="match status" value="1"/>
</dbReference>
<protein>
    <submittedName>
        <fullName evidence="2">Rhodanese-like domain-containing protein</fullName>
    </submittedName>
</protein>
<dbReference type="RefSeq" id="WP_200176068.1">
    <property type="nucleotide sequence ID" value="NZ_BAABKQ010000001.1"/>
</dbReference>